<evidence type="ECO:0000256" key="1">
    <source>
        <dbReference type="ARBA" id="ARBA00022737"/>
    </source>
</evidence>
<dbReference type="GO" id="GO:0007044">
    <property type="term" value="P:cell-substrate junction assembly"/>
    <property type="evidence" value="ECO:0007669"/>
    <property type="project" value="TreeGrafter"/>
</dbReference>
<dbReference type="GO" id="GO:0007399">
    <property type="term" value="P:nervous system development"/>
    <property type="evidence" value="ECO:0007669"/>
    <property type="project" value="TreeGrafter"/>
</dbReference>
<dbReference type="CDD" id="cd00063">
    <property type="entry name" value="FN3"/>
    <property type="match status" value="4"/>
</dbReference>
<dbReference type="SUPFAM" id="SSF49265">
    <property type="entry name" value="Fibronectin type III"/>
    <property type="match status" value="4"/>
</dbReference>
<reference evidence="3" key="2">
    <citation type="submission" date="2014-03" db="EMBL/GenBank/DDBJ databases">
        <authorList>
            <person name="Genoscope - CEA"/>
        </authorList>
    </citation>
    <scope>NUCLEOTIDE SEQUENCE</scope>
</reference>
<accession>A0A060YU40</accession>
<feature type="domain" description="Fibronectin type-III" evidence="2">
    <location>
        <begin position="1"/>
        <end position="62"/>
    </location>
</feature>
<feature type="domain" description="Fibronectin type-III" evidence="2">
    <location>
        <begin position="244"/>
        <end position="334"/>
    </location>
</feature>
<dbReference type="PANTHER" id="PTHR46708">
    <property type="entry name" value="TENASCIN"/>
    <property type="match status" value="1"/>
</dbReference>
<gene>
    <name evidence="3" type="ORF">GSONMT00046145001</name>
</gene>
<dbReference type="STRING" id="8022.A0A060YU40"/>
<feature type="non-terminal residue" evidence="3">
    <location>
        <position position="1"/>
    </location>
</feature>
<dbReference type="InterPro" id="IPR013783">
    <property type="entry name" value="Ig-like_fold"/>
</dbReference>
<dbReference type="EMBL" id="FR913618">
    <property type="protein sequence ID" value="CDQ92670.1"/>
    <property type="molecule type" value="Genomic_DNA"/>
</dbReference>
<evidence type="ECO:0000259" key="2">
    <source>
        <dbReference type="PROSITE" id="PS50853"/>
    </source>
</evidence>
<dbReference type="InterPro" id="IPR003961">
    <property type="entry name" value="FN3_dom"/>
</dbReference>
<dbReference type="PANTHER" id="PTHR46708:SF7">
    <property type="entry name" value="FIBRONECTIN TYPE-III DOMAIN-CONTAINING PROTEIN"/>
    <property type="match status" value="1"/>
</dbReference>
<dbReference type="SMART" id="SM00060">
    <property type="entry name" value="FN3"/>
    <property type="match status" value="4"/>
</dbReference>
<dbReference type="Gene3D" id="2.60.40.10">
    <property type="entry name" value="Immunoglobulins"/>
    <property type="match status" value="5"/>
</dbReference>
<name>A0A060YU40_ONCMY</name>
<organism evidence="3 4">
    <name type="scientific">Oncorhynchus mykiss</name>
    <name type="common">Rainbow trout</name>
    <name type="synonym">Salmo gairdneri</name>
    <dbReference type="NCBI Taxonomy" id="8022"/>
    <lineage>
        <taxon>Eukaryota</taxon>
        <taxon>Metazoa</taxon>
        <taxon>Chordata</taxon>
        <taxon>Craniata</taxon>
        <taxon>Vertebrata</taxon>
        <taxon>Euteleostomi</taxon>
        <taxon>Actinopterygii</taxon>
        <taxon>Neopterygii</taxon>
        <taxon>Teleostei</taxon>
        <taxon>Protacanthopterygii</taxon>
        <taxon>Salmoniformes</taxon>
        <taxon>Salmonidae</taxon>
        <taxon>Salmoninae</taxon>
        <taxon>Oncorhynchus</taxon>
    </lineage>
</organism>
<dbReference type="GO" id="GO:0007160">
    <property type="term" value="P:cell-matrix adhesion"/>
    <property type="evidence" value="ECO:0007669"/>
    <property type="project" value="TreeGrafter"/>
</dbReference>
<dbReference type="PaxDb" id="8022-A0A060YU40"/>
<evidence type="ECO:0000313" key="4">
    <source>
        <dbReference type="Proteomes" id="UP000193380"/>
    </source>
</evidence>
<dbReference type="InterPro" id="IPR036116">
    <property type="entry name" value="FN3_sf"/>
</dbReference>
<dbReference type="GO" id="GO:0043394">
    <property type="term" value="F:proteoglycan binding"/>
    <property type="evidence" value="ECO:0007669"/>
    <property type="project" value="TreeGrafter"/>
</dbReference>
<proteinExistence type="predicted"/>
<dbReference type="GO" id="GO:0005201">
    <property type="term" value="F:extracellular matrix structural constituent"/>
    <property type="evidence" value="ECO:0007669"/>
    <property type="project" value="TreeGrafter"/>
</dbReference>
<sequence>GAWMISACGRVQSQSFSRSTTSFDLTGLQPSTEYVITLFTLYDGREEATPVSTSPTVEQQVGSVSNLRVVESLGSTVRLGWTGVAGATQYRILMVNTEAQTEEIRSVPGSQTTLDLRDLTEGVSYGVSVTAVVGDNEGDPVTVYIKAALEKVTNLRVTNINGRRLRIAWAGVLGATGYRVTWRQGNNAEQSRDLGPEASTYTLEGLQPDEAVVLGLAAVIGQRIGEVVTLSARTNGNTGSSSSTVSGLRIVDVTSQRIRITWSPVSRATDYKITWRSEDGRRVESSRTVAADVTSFTIDSLQEDSSYRVSVSSLIGSREGRPASLNTRTASDQGVVGTVTSLQVQESRGEVVRVTWVGVQGATAYRVSWKRIDGGEERSQLVGGDLTAVDLEQLDPGAQYEVQVMALVQNRQGTPVSVRVTTRESPLHHSLKE</sequence>
<dbReference type="GO" id="GO:0005178">
    <property type="term" value="F:integrin binding"/>
    <property type="evidence" value="ECO:0007669"/>
    <property type="project" value="TreeGrafter"/>
</dbReference>
<dbReference type="Pfam" id="PF00041">
    <property type="entry name" value="fn3"/>
    <property type="match status" value="4"/>
</dbReference>
<dbReference type="GO" id="GO:0007507">
    <property type="term" value="P:heart development"/>
    <property type="evidence" value="ECO:0007669"/>
    <property type="project" value="TreeGrafter"/>
</dbReference>
<dbReference type="FunFam" id="2.60.40.10:FF:000307">
    <property type="entry name" value="collagen alpha-1(VII) chain isoform X1"/>
    <property type="match status" value="4"/>
</dbReference>
<reference evidence="3" key="1">
    <citation type="journal article" date="2014" name="Nat. Commun.">
        <title>The rainbow trout genome provides novel insights into evolution after whole-genome duplication in vertebrates.</title>
        <authorList>
            <person name="Berthelot C."/>
            <person name="Brunet F."/>
            <person name="Chalopin D."/>
            <person name="Juanchich A."/>
            <person name="Bernard M."/>
            <person name="Noel B."/>
            <person name="Bento P."/>
            <person name="Da Silva C."/>
            <person name="Labadie K."/>
            <person name="Alberti A."/>
            <person name="Aury J.M."/>
            <person name="Louis A."/>
            <person name="Dehais P."/>
            <person name="Bardou P."/>
            <person name="Montfort J."/>
            <person name="Klopp C."/>
            <person name="Cabau C."/>
            <person name="Gaspin C."/>
            <person name="Thorgaard G.H."/>
            <person name="Boussaha M."/>
            <person name="Quillet E."/>
            <person name="Guyomard R."/>
            <person name="Galiana D."/>
            <person name="Bobe J."/>
            <person name="Volff J.N."/>
            <person name="Genet C."/>
            <person name="Wincker P."/>
            <person name="Jaillon O."/>
            <person name="Roest Crollius H."/>
            <person name="Guiguen Y."/>
        </authorList>
    </citation>
    <scope>NUCLEOTIDE SEQUENCE [LARGE SCALE GENOMIC DNA]</scope>
</reference>
<evidence type="ECO:0000313" key="3">
    <source>
        <dbReference type="EMBL" id="CDQ92670.1"/>
    </source>
</evidence>
<feature type="domain" description="Fibronectin type-III" evidence="2">
    <location>
        <begin position="63"/>
        <end position="151"/>
    </location>
</feature>
<keyword evidence="1" id="KW-0677">Repeat</keyword>
<dbReference type="PROSITE" id="PS50853">
    <property type="entry name" value="FN3"/>
    <property type="match status" value="4"/>
</dbReference>
<dbReference type="InterPro" id="IPR050991">
    <property type="entry name" value="ECM_Regulatory_Proteins"/>
</dbReference>
<dbReference type="AlphaFoldDB" id="A0A060YU40"/>
<dbReference type="Proteomes" id="UP000193380">
    <property type="component" value="Unassembled WGS sequence"/>
</dbReference>
<protein>
    <recommendedName>
        <fullName evidence="2">Fibronectin type-III domain-containing protein</fullName>
    </recommendedName>
</protein>
<feature type="domain" description="Fibronectin type-III" evidence="2">
    <location>
        <begin position="338"/>
        <end position="426"/>
    </location>
</feature>